<evidence type="ECO:0000256" key="1">
    <source>
        <dbReference type="ARBA" id="ARBA00004608"/>
    </source>
</evidence>
<accession>A0A250WSR4</accession>
<reference evidence="9 10" key="1">
    <citation type="submission" date="2017-08" db="EMBL/GenBank/DDBJ databases">
        <title>Acidophilic green algal genome provides insights into adaptation to an acidic environment.</title>
        <authorList>
            <person name="Hirooka S."/>
            <person name="Hirose Y."/>
            <person name="Kanesaki Y."/>
            <person name="Higuchi S."/>
            <person name="Fujiwara T."/>
            <person name="Onuma R."/>
            <person name="Era A."/>
            <person name="Ohbayashi R."/>
            <person name="Uzuka A."/>
            <person name="Nozaki H."/>
            <person name="Yoshikawa H."/>
            <person name="Miyagishima S.Y."/>
        </authorList>
    </citation>
    <scope>NUCLEOTIDE SEQUENCE [LARGE SCALE GENOMIC DNA]</scope>
    <source>
        <strain evidence="9 10">NIES-2499</strain>
    </source>
</reference>
<feature type="region of interest" description="Disordered" evidence="8">
    <location>
        <begin position="206"/>
        <end position="226"/>
    </location>
</feature>
<dbReference type="GO" id="GO:0000815">
    <property type="term" value="C:ESCRT III complex"/>
    <property type="evidence" value="ECO:0007669"/>
    <property type="project" value="TreeGrafter"/>
</dbReference>
<evidence type="ECO:0000256" key="6">
    <source>
        <dbReference type="ARBA" id="ARBA00023136"/>
    </source>
</evidence>
<keyword evidence="7" id="KW-0175">Coiled coil</keyword>
<dbReference type="PANTHER" id="PTHR22761:SF5">
    <property type="entry name" value="CHARGED MULTIVESICULAR BODY PROTEIN 6"/>
    <property type="match status" value="1"/>
</dbReference>
<dbReference type="GO" id="GO:0006900">
    <property type="term" value="P:vesicle budding from membrane"/>
    <property type="evidence" value="ECO:0007669"/>
    <property type="project" value="TreeGrafter"/>
</dbReference>
<dbReference type="GO" id="GO:0015031">
    <property type="term" value="P:protein transport"/>
    <property type="evidence" value="ECO:0007669"/>
    <property type="project" value="UniProtKB-KW"/>
</dbReference>
<evidence type="ECO:0000256" key="8">
    <source>
        <dbReference type="SAM" id="MobiDB-lite"/>
    </source>
</evidence>
<evidence type="ECO:0000256" key="4">
    <source>
        <dbReference type="ARBA" id="ARBA00022753"/>
    </source>
</evidence>
<dbReference type="EMBL" id="BEGY01000005">
    <property type="protein sequence ID" value="GAX73865.1"/>
    <property type="molecule type" value="Genomic_DNA"/>
</dbReference>
<dbReference type="AlphaFoldDB" id="A0A250WSR4"/>
<comment type="subcellular location">
    <subcellularLocation>
        <location evidence="1">Endosome membrane</location>
    </subcellularLocation>
</comment>
<keyword evidence="5" id="KW-0653">Protein transport</keyword>
<keyword evidence="6" id="KW-0472">Membrane</keyword>
<organism evidence="9 10">
    <name type="scientific">Chlamydomonas eustigma</name>
    <dbReference type="NCBI Taxonomy" id="1157962"/>
    <lineage>
        <taxon>Eukaryota</taxon>
        <taxon>Viridiplantae</taxon>
        <taxon>Chlorophyta</taxon>
        <taxon>core chlorophytes</taxon>
        <taxon>Chlorophyceae</taxon>
        <taxon>CS clade</taxon>
        <taxon>Chlamydomonadales</taxon>
        <taxon>Chlamydomonadaceae</taxon>
        <taxon>Chlamydomonas</taxon>
    </lineage>
</organism>
<dbReference type="PANTHER" id="PTHR22761">
    <property type="entry name" value="CHARGED MULTIVESICULAR BODY PROTEIN"/>
    <property type="match status" value="1"/>
</dbReference>
<dbReference type="Pfam" id="PF03357">
    <property type="entry name" value="Snf7"/>
    <property type="match status" value="1"/>
</dbReference>
<proteinExistence type="inferred from homology"/>
<keyword evidence="4" id="KW-0967">Endosome</keyword>
<dbReference type="GO" id="GO:0032511">
    <property type="term" value="P:late endosome to vacuole transport via multivesicular body sorting pathway"/>
    <property type="evidence" value="ECO:0007669"/>
    <property type="project" value="TreeGrafter"/>
</dbReference>
<evidence type="ECO:0000256" key="5">
    <source>
        <dbReference type="ARBA" id="ARBA00022927"/>
    </source>
</evidence>
<comment type="similarity">
    <text evidence="2">Belongs to the SNF7 family.</text>
</comment>
<dbReference type="OrthoDB" id="441172at2759"/>
<keyword evidence="3" id="KW-0813">Transport</keyword>
<keyword evidence="10" id="KW-1185">Reference proteome</keyword>
<dbReference type="Proteomes" id="UP000232323">
    <property type="component" value="Unassembled WGS sequence"/>
</dbReference>
<evidence type="ECO:0000256" key="2">
    <source>
        <dbReference type="ARBA" id="ARBA00006190"/>
    </source>
</evidence>
<evidence type="ECO:0000256" key="3">
    <source>
        <dbReference type="ARBA" id="ARBA00022448"/>
    </source>
</evidence>
<dbReference type="STRING" id="1157962.A0A250WSR4"/>
<comment type="caution">
    <text evidence="9">The sequence shown here is derived from an EMBL/GenBank/DDBJ whole genome shotgun (WGS) entry which is preliminary data.</text>
</comment>
<name>A0A250WSR4_9CHLO</name>
<dbReference type="Gene3D" id="1.10.287.1060">
    <property type="entry name" value="ESAT-6-like"/>
    <property type="match status" value="1"/>
</dbReference>
<dbReference type="GO" id="GO:0005771">
    <property type="term" value="C:multivesicular body"/>
    <property type="evidence" value="ECO:0007669"/>
    <property type="project" value="TreeGrafter"/>
</dbReference>
<dbReference type="InterPro" id="IPR005024">
    <property type="entry name" value="Snf7_fam"/>
</dbReference>
<evidence type="ECO:0000313" key="10">
    <source>
        <dbReference type="Proteomes" id="UP000232323"/>
    </source>
</evidence>
<gene>
    <name evidence="9" type="ORF">CEUSTIGMA_g1315.t1</name>
</gene>
<evidence type="ECO:0000256" key="7">
    <source>
        <dbReference type="SAM" id="Coils"/>
    </source>
</evidence>
<evidence type="ECO:0000313" key="9">
    <source>
        <dbReference type="EMBL" id="GAX73865.1"/>
    </source>
</evidence>
<feature type="coiled-coil region" evidence="7">
    <location>
        <begin position="30"/>
        <end position="57"/>
    </location>
</feature>
<protein>
    <submittedName>
        <fullName evidence="9">Uncharacterized protein</fullName>
    </submittedName>
</protein>
<sequence length="226" mass="25204">MGNFSSSSSSKKGNISAAPQAQITEVDRTILSLKTQRNKLNDQQKLLETRIDRHQEVARTLLKEGRKDRALMALKKKKMTENQLSQLTAHILNVEGLLSSIETSKQQVRMVEALQKGTEALKQLQKLLSVDDVKKLMEDTAEAKAYQDELKQLLGQSLSTEDDEAVAAEMSALEEEELQLQLAEFPKVPETQPTIVHKVVNANEVAKSLDDEQAEEEREAPPMLAA</sequence>